<evidence type="ECO:0000313" key="3">
    <source>
        <dbReference type="Proteomes" id="UP001178507"/>
    </source>
</evidence>
<comment type="caution">
    <text evidence="2">The sequence shown here is derived from an EMBL/GenBank/DDBJ whole genome shotgun (WGS) entry which is preliminary data.</text>
</comment>
<organism evidence="2 3">
    <name type="scientific">Effrenium voratum</name>
    <dbReference type="NCBI Taxonomy" id="2562239"/>
    <lineage>
        <taxon>Eukaryota</taxon>
        <taxon>Sar</taxon>
        <taxon>Alveolata</taxon>
        <taxon>Dinophyceae</taxon>
        <taxon>Suessiales</taxon>
        <taxon>Symbiodiniaceae</taxon>
        <taxon>Effrenium</taxon>
    </lineage>
</organism>
<feature type="region of interest" description="Disordered" evidence="1">
    <location>
        <begin position="1"/>
        <end position="28"/>
    </location>
</feature>
<dbReference type="Gene3D" id="3.30.70.330">
    <property type="match status" value="1"/>
</dbReference>
<dbReference type="EMBL" id="CAUJNA010001524">
    <property type="protein sequence ID" value="CAJ1387451.1"/>
    <property type="molecule type" value="Genomic_DNA"/>
</dbReference>
<gene>
    <name evidence="2" type="ORF">EVOR1521_LOCUS13532</name>
</gene>
<feature type="compositionally biased region" description="Polar residues" evidence="1">
    <location>
        <begin position="1"/>
        <end position="11"/>
    </location>
</feature>
<dbReference type="InterPro" id="IPR035979">
    <property type="entry name" value="RBD_domain_sf"/>
</dbReference>
<dbReference type="Proteomes" id="UP001178507">
    <property type="component" value="Unassembled WGS sequence"/>
</dbReference>
<accession>A0AA36IIN2</accession>
<evidence type="ECO:0008006" key="4">
    <source>
        <dbReference type="Google" id="ProtNLM"/>
    </source>
</evidence>
<keyword evidence="3" id="KW-1185">Reference proteome</keyword>
<dbReference type="SUPFAM" id="SSF54928">
    <property type="entry name" value="RNA-binding domain, RBD"/>
    <property type="match status" value="1"/>
</dbReference>
<evidence type="ECO:0000313" key="2">
    <source>
        <dbReference type="EMBL" id="CAJ1387451.1"/>
    </source>
</evidence>
<dbReference type="InterPro" id="IPR012677">
    <property type="entry name" value="Nucleotide-bd_a/b_plait_sf"/>
</dbReference>
<evidence type="ECO:0000256" key="1">
    <source>
        <dbReference type="SAM" id="MobiDB-lite"/>
    </source>
</evidence>
<reference evidence="2" key="1">
    <citation type="submission" date="2023-08" db="EMBL/GenBank/DDBJ databases">
        <authorList>
            <person name="Chen Y."/>
            <person name="Shah S."/>
            <person name="Dougan E. K."/>
            <person name="Thang M."/>
            <person name="Chan C."/>
        </authorList>
    </citation>
    <scope>NUCLEOTIDE SEQUENCE</scope>
</reference>
<protein>
    <recommendedName>
        <fullName evidence="4">RRM domain-containing protein</fullName>
    </recommendedName>
</protein>
<name>A0AA36IIN2_9DINO</name>
<dbReference type="GO" id="GO:0003676">
    <property type="term" value="F:nucleic acid binding"/>
    <property type="evidence" value="ECO:0007669"/>
    <property type="project" value="InterPro"/>
</dbReference>
<sequence>MRPSNGTTHWQSARPRPPFPAGAQRERASAAIFQAGSRGESGRFTPEEAEAVLQQAVEEDPLQELPEGFDASSTLLAANLPDTVSSMEVGAHFSWYAPVLRVTRLETKMLGNDASYLITFVDTESATSVLKKYLGHFGSGGYSRPVRLRALPEQETVS</sequence>
<dbReference type="AlphaFoldDB" id="A0AA36IIN2"/>
<proteinExistence type="predicted"/>